<keyword evidence="4" id="KW-1185">Reference proteome</keyword>
<dbReference type="Pfam" id="PF01541">
    <property type="entry name" value="GIY-YIG"/>
    <property type="match status" value="1"/>
</dbReference>
<dbReference type="RefSeq" id="WP_255855554.1">
    <property type="nucleotide sequence ID" value="NZ_CP073347.1"/>
</dbReference>
<protein>
    <submittedName>
        <fullName evidence="3">GIY-YIG nuclease family protein</fullName>
    </submittedName>
</protein>
<reference evidence="3" key="1">
    <citation type="submission" date="2021-04" db="EMBL/GenBank/DDBJ databases">
        <title>Oceanospirillales bacteria with DddD are important DMSP degraders in coastal seawater.</title>
        <authorList>
            <person name="Liu J."/>
        </authorList>
    </citation>
    <scope>NUCLEOTIDE SEQUENCE</scope>
    <source>
        <strain evidence="3">D13-1</strain>
    </source>
</reference>
<gene>
    <name evidence="3" type="ORF">KDW95_06895</name>
</gene>
<organism evidence="3 4">
    <name type="scientific">Marinobacterium rhizophilum</name>
    <dbReference type="NCBI Taxonomy" id="420402"/>
    <lineage>
        <taxon>Bacteria</taxon>
        <taxon>Pseudomonadati</taxon>
        <taxon>Pseudomonadota</taxon>
        <taxon>Gammaproteobacteria</taxon>
        <taxon>Oceanospirillales</taxon>
        <taxon>Oceanospirillaceae</taxon>
        <taxon>Marinobacterium</taxon>
    </lineage>
</organism>
<name>A0ABY5HM84_9GAMM</name>
<accession>A0ABY5HM84</accession>
<evidence type="ECO:0000259" key="2">
    <source>
        <dbReference type="PROSITE" id="PS50164"/>
    </source>
</evidence>
<dbReference type="PROSITE" id="PS50164">
    <property type="entry name" value="GIY_YIG"/>
    <property type="match status" value="1"/>
</dbReference>
<evidence type="ECO:0000313" key="3">
    <source>
        <dbReference type="EMBL" id="UTW13373.1"/>
    </source>
</evidence>
<dbReference type="InterPro" id="IPR035901">
    <property type="entry name" value="GIY-YIG_endonuc_sf"/>
</dbReference>
<dbReference type="EMBL" id="CP073347">
    <property type="protein sequence ID" value="UTW13373.1"/>
    <property type="molecule type" value="Genomic_DNA"/>
</dbReference>
<dbReference type="Gene3D" id="3.40.1440.10">
    <property type="entry name" value="GIY-YIG endonuclease"/>
    <property type="match status" value="1"/>
</dbReference>
<evidence type="ECO:0000313" key="4">
    <source>
        <dbReference type="Proteomes" id="UP001058461"/>
    </source>
</evidence>
<sequence>MIFNASARKSRTQWAKELKGTQHKTFTHPTGCKRGHEKLFSVSEGGKCVECVRLKDRKKYAKALGTSLEELEQKRVNEQHQQAQRQLEKAEGQLQRRIWHAEAKAQPTYAHVYALTCTETDRTYIGSTQNLSARMAQHLSLINSGTHHVTELLADLDAHGKETLKIDILCTIHSGDRQEIEALERFYLDTWKGELFNKYKPRSTLVS</sequence>
<dbReference type="Proteomes" id="UP001058461">
    <property type="component" value="Chromosome"/>
</dbReference>
<dbReference type="InterPro" id="IPR000305">
    <property type="entry name" value="GIY-YIG_endonuc"/>
</dbReference>
<keyword evidence="1" id="KW-0175">Coiled coil</keyword>
<dbReference type="SUPFAM" id="SSF82771">
    <property type="entry name" value="GIY-YIG endonuclease"/>
    <property type="match status" value="1"/>
</dbReference>
<evidence type="ECO:0000256" key="1">
    <source>
        <dbReference type="SAM" id="Coils"/>
    </source>
</evidence>
<feature type="coiled-coil region" evidence="1">
    <location>
        <begin position="61"/>
        <end position="97"/>
    </location>
</feature>
<proteinExistence type="predicted"/>
<feature type="domain" description="GIY-YIG" evidence="2">
    <location>
        <begin position="108"/>
        <end position="198"/>
    </location>
</feature>